<evidence type="ECO:0000256" key="9">
    <source>
        <dbReference type="ARBA" id="ARBA00034617"/>
    </source>
</evidence>
<dbReference type="InterPro" id="IPR036388">
    <property type="entry name" value="WH-like_DNA-bd_sf"/>
</dbReference>
<dbReference type="SMART" id="SM00490">
    <property type="entry name" value="HELICc"/>
    <property type="match status" value="1"/>
</dbReference>
<feature type="region of interest" description="Disordered" evidence="13">
    <location>
        <begin position="424"/>
        <end position="451"/>
    </location>
</feature>
<dbReference type="PROSITE" id="PS51192">
    <property type="entry name" value="HELICASE_ATP_BIND_1"/>
    <property type="match status" value="1"/>
</dbReference>
<dbReference type="STRING" id="762211.BSTEL_0236"/>
<dbReference type="Gene3D" id="1.10.10.10">
    <property type="entry name" value="Winged helix-like DNA-binding domain superfamily/Winged helix DNA-binding domain"/>
    <property type="match status" value="1"/>
</dbReference>
<keyword evidence="3" id="KW-0547">Nucleotide-binding</keyword>
<evidence type="ECO:0000259" key="15">
    <source>
        <dbReference type="PROSITE" id="PS51194"/>
    </source>
</evidence>
<dbReference type="GO" id="GO:0016787">
    <property type="term" value="F:hydrolase activity"/>
    <property type="evidence" value="ECO:0007669"/>
    <property type="project" value="UniProtKB-KW"/>
</dbReference>
<feature type="domain" description="Helicase ATP-binding" evidence="14">
    <location>
        <begin position="33"/>
        <end position="202"/>
    </location>
</feature>
<dbReference type="PANTHER" id="PTHR13710">
    <property type="entry name" value="DNA HELICASE RECQ FAMILY MEMBER"/>
    <property type="match status" value="1"/>
</dbReference>
<dbReference type="Proteomes" id="UP000029004">
    <property type="component" value="Unassembled WGS sequence"/>
</dbReference>
<keyword evidence="7" id="KW-0238">DNA-binding</keyword>
<dbReference type="EMBL" id="JGZP01000012">
    <property type="protein sequence ID" value="KFI97515.1"/>
    <property type="molecule type" value="Genomic_DNA"/>
</dbReference>
<dbReference type="InterPro" id="IPR011545">
    <property type="entry name" value="DEAD/DEAH_box_helicase_dom"/>
</dbReference>
<dbReference type="Pfam" id="PF00271">
    <property type="entry name" value="Helicase_C"/>
    <property type="match status" value="1"/>
</dbReference>
<dbReference type="GO" id="GO:0006310">
    <property type="term" value="P:DNA recombination"/>
    <property type="evidence" value="ECO:0007669"/>
    <property type="project" value="InterPro"/>
</dbReference>
<dbReference type="CDD" id="cd17920">
    <property type="entry name" value="DEXHc_RecQ"/>
    <property type="match status" value="1"/>
</dbReference>
<keyword evidence="4 16" id="KW-0378">Hydrolase</keyword>
<dbReference type="InterPro" id="IPR032284">
    <property type="entry name" value="RecQ_Zn-bd"/>
</dbReference>
<dbReference type="InterPro" id="IPR004589">
    <property type="entry name" value="DNA_helicase_ATP-dep_RecQ"/>
</dbReference>
<dbReference type="GO" id="GO:0030894">
    <property type="term" value="C:replisome"/>
    <property type="evidence" value="ECO:0007669"/>
    <property type="project" value="TreeGrafter"/>
</dbReference>
<dbReference type="NCBIfam" id="TIGR00614">
    <property type="entry name" value="recQ_fam"/>
    <property type="match status" value="1"/>
</dbReference>
<dbReference type="GO" id="GO:0005524">
    <property type="term" value="F:ATP binding"/>
    <property type="evidence" value="ECO:0007669"/>
    <property type="project" value="UniProtKB-KW"/>
</dbReference>
<reference evidence="16 17" key="1">
    <citation type="submission" date="2014-03" db="EMBL/GenBank/DDBJ databases">
        <title>Genomics of Bifidobacteria.</title>
        <authorList>
            <person name="Ventura M."/>
            <person name="Milani C."/>
            <person name="Lugli G.A."/>
        </authorList>
    </citation>
    <scope>NUCLEOTIDE SEQUENCE [LARGE SCALE GENOMIC DNA]</scope>
    <source>
        <strain evidence="16 17">DSM 23968</strain>
    </source>
</reference>
<evidence type="ECO:0000256" key="8">
    <source>
        <dbReference type="ARBA" id="ARBA00023235"/>
    </source>
</evidence>
<dbReference type="InterPro" id="IPR036390">
    <property type="entry name" value="WH_DNA-bd_sf"/>
</dbReference>
<dbReference type="SMART" id="SM00487">
    <property type="entry name" value="DEXDc"/>
    <property type="match status" value="1"/>
</dbReference>
<dbReference type="Pfam" id="PF09382">
    <property type="entry name" value="RQC"/>
    <property type="match status" value="1"/>
</dbReference>
<dbReference type="PROSITE" id="PS51194">
    <property type="entry name" value="HELICASE_CTER"/>
    <property type="match status" value="1"/>
</dbReference>
<dbReference type="GO" id="GO:0043590">
    <property type="term" value="C:bacterial nucleoid"/>
    <property type="evidence" value="ECO:0007669"/>
    <property type="project" value="TreeGrafter"/>
</dbReference>
<dbReference type="SUPFAM" id="SSF52540">
    <property type="entry name" value="P-loop containing nucleoside triphosphate hydrolases"/>
    <property type="match status" value="1"/>
</dbReference>
<dbReference type="OrthoDB" id="9760034at2"/>
<dbReference type="GO" id="GO:0003677">
    <property type="term" value="F:DNA binding"/>
    <property type="evidence" value="ECO:0007669"/>
    <property type="project" value="UniProtKB-KW"/>
</dbReference>
<dbReference type="GO" id="GO:0005737">
    <property type="term" value="C:cytoplasm"/>
    <property type="evidence" value="ECO:0007669"/>
    <property type="project" value="TreeGrafter"/>
</dbReference>
<evidence type="ECO:0000256" key="12">
    <source>
        <dbReference type="ARBA" id="ARBA00044550"/>
    </source>
</evidence>
<dbReference type="GO" id="GO:0006281">
    <property type="term" value="P:DNA repair"/>
    <property type="evidence" value="ECO:0007669"/>
    <property type="project" value="InterPro"/>
</dbReference>
<evidence type="ECO:0000256" key="2">
    <source>
        <dbReference type="ARBA" id="ARBA00022723"/>
    </source>
</evidence>
<keyword evidence="17" id="KW-1185">Reference proteome</keyword>
<keyword evidence="6 16" id="KW-0067">ATP-binding</keyword>
<evidence type="ECO:0000313" key="17">
    <source>
        <dbReference type="Proteomes" id="UP000029004"/>
    </source>
</evidence>
<dbReference type="InterPro" id="IPR018982">
    <property type="entry name" value="RQC_domain"/>
</dbReference>
<dbReference type="InterPro" id="IPR027417">
    <property type="entry name" value="P-loop_NTPase"/>
</dbReference>
<comment type="catalytic activity">
    <reaction evidence="9">
        <text>Couples ATP hydrolysis with the unwinding of duplex DNA by translocating in the 3'-5' direction.</text>
        <dbReference type="EC" id="5.6.2.4"/>
    </reaction>
</comment>
<comment type="similarity">
    <text evidence="1">Belongs to the helicase family. RecQ subfamily.</text>
</comment>
<proteinExistence type="inferred from homology"/>
<dbReference type="Pfam" id="PF00270">
    <property type="entry name" value="DEAD"/>
    <property type="match status" value="1"/>
</dbReference>
<dbReference type="Pfam" id="PF16124">
    <property type="entry name" value="RecQ_Zn_bind"/>
    <property type="match status" value="1"/>
</dbReference>
<keyword evidence="2" id="KW-0479">Metal-binding</keyword>
<comment type="caution">
    <text evidence="16">The sequence shown here is derived from an EMBL/GenBank/DDBJ whole genome shotgun (WGS) entry which is preliminary data.</text>
</comment>
<dbReference type="SUPFAM" id="SSF46785">
    <property type="entry name" value="Winged helix' DNA-binding domain"/>
    <property type="match status" value="1"/>
</dbReference>
<evidence type="ECO:0000256" key="4">
    <source>
        <dbReference type="ARBA" id="ARBA00022801"/>
    </source>
</evidence>
<evidence type="ECO:0000256" key="11">
    <source>
        <dbReference type="ARBA" id="ARBA00044535"/>
    </source>
</evidence>
<evidence type="ECO:0000256" key="6">
    <source>
        <dbReference type="ARBA" id="ARBA00022840"/>
    </source>
</evidence>
<evidence type="ECO:0000256" key="3">
    <source>
        <dbReference type="ARBA" id="ARBA00022741"/>
    </source>
</evidence>
<keyword evidence="8" id="KW-0413">Isomerase</keyword>
<dbReference type="GO" id="GO:0043138">
    <property type="term" value="F:3'-5' DNA helicase activity"/>
    <property type="evidence" value="ECO:0007669"/>
    <property type="project" value="UniProtKB-EC"/>
</dbReference>
<evidence type="ECO:0000256" key="13">
    <source>
        <dbReference type="SAM" id="MobiDB-lite"/>
    </source>
</evidence>
<dbReference type="EC" id="5.6.2.4" evidence="10"/>
<dbReference type="GO" id="GO:0046872">
    <property type="term" value="F:metal ion binding"/>
    <property type="evidence" value="ECO:0007669"/>
    <property type="project" value="UniProtKB-KW"/>
</dbReference>
<evidence type="ECO:0000256" key="7">
    <source>
        <dbReference type="ARBA" id="ARBA00023125"/>
    </source>
</evidence>
<dbReference type="InterPro" id="IPR001650">
    <property type="entry name" value="Helicase_C-like"/>
</dbReference>
<accession>A0A087DPR5</accession>
<dbReference type="GO" id="GO:0006260">
    <property type="term" value="P:DNA replication"/>
    <property type="evidence" value="ECO:0007669"/>
    <property type="project" value="InterPro"/>
</dbReference>
<keyword evidence="5" id="KW-0347">Helicase</keyword>
<protein>
    <recommendedName>
        <fullName evidence="11">ATP-dependent DNA helicase RecQ</fullName>
        <ecNumber evidence="10">5.6.2.4</ecNumber>
    </recommendedName>
    <alternativeName>
        <fullName evidence="12">DNA 3'-5' helicase RecQ</fullName>
    </alternativeName>
</protein>
<evidence type="ECO:0000256" key="10">
    <source>
        <dbReference type="ARBA" id="ARBA00034808"/>
    </source>
</evidence>
<evidence type="ECO:0000256" key="1">
    <source>
        <dbReference type="ARBA" id="ARBA00005446"/>
    </source>
</evidence>
<organism evidence="16 17">
    <name type="scientific">Bifidobacterium stellenboschense</name>
    <dbReference type="NCBI Taxonomy" id="762211"/>
    <lineage>
        <taxon>Bacteria</taxon>
        <taxon>Bacillati</taxon>
        <taxon>Actinomycetota</taxon>
        <taxon>Actinomycetes</taxon>
        <taxon>Bifidobacteriales</taxon>
        <taxon>Bifidobacteriaceae</taxon>
        <taxon>Bifidobacterium</taxon>
    </lineage>
</organism>
<dbReference type="InterPro" id="IPR014001">
    <property type="entry name" value="Helicase_ATP-bd"/>
</dbReference>
<evidence type="ECO:0000256" key="5">
    <source>
        <dbReference type="ARBA" id="ARBA00022806"/>
    </source>
</evidence>
<dbReference type="eggNOG" id="COG0514">
    <property type="taxonomic scope" value="Bacteria"/>
</dbReference>
<dbReference type="PANTHER" id="PTHR13710:SF105">
    <property type="entry name" value="ATP-DEPENDENT DNA HELICASE Q1"/>
    <property type="match status" value="1"/>
</dbReference>
<dbReference type="GO" id="GO:0009378">
    <property type="term" value="F:four-way junction helicase activity"/>
    <property type="evidence" value="ECO:0007669"/>
    <property type="project" value="TreeGrafter"/>
</dbReference>
<evidence type="ECO:0000313" key="16">
    <source>
        <dbReference type="EMBL" id="KFI97515.1"/>
    </source>
</evidence>
<feature type="domain" description="Helicase C-terminal" evidence="15">
    <location>
        <begin position="228"/>
        <end position="373"/>
    </location>
</feature>
<gene>
    <name evidence="16" type="ORF">BSTEL_0236</name>
</gene>
<dbReference type="Gene3D" id="3.40.50.300">
    <property type="entry name" value="P-loop containing nucleotide triphosphate hydrolases"/>
    <property type="match status" value="2"/>
</dbReference>
<name>A0A087DPR5_9BIFI</name>
<sequence length="554" mass="60416">MDGNDMTMHGYMRAALKRFFGFDGFRPGQEAMALAAIEGRDALGIMPTGGGKSVCYQLPATRPGTFTLVISPLRALMRDQVAHLDAIGLPAASVDSDMTADEVGAVYARARSGGLRILYVAPERLANPDFLDFIAPMRISLIAVDEAHCVLKWGADFRDSYLHIGDFIDGLSERPPVMALTATATESQAGGIARLLRLEDPVRVRTGADRPNLRLAVVEAIPRERRRRIRDWAATHPGSGIVYLESCDGCERLAAGLRDAGVDAAAFHGKLADGRKRRIQDGFLAGSPRVIVATSAFGMGVDKPDVRWVLNDGPCKSLEAFWQEAGRAGRDGLPADSVLYWSPGDFRRQRGMIREAVRDAEESGNPDRIAAAHGLIPSLDAMSRYCAADRCLRAVVLDTLDGPAPYRRACGRCGACLHTPGTTHAAMGGRHGEPRRRTREERRQARARLDPRERAHVRARVIAYVDRLVDTYGHSVGADAIASALIGSTRRSVREQHLDRIEGYGGLPGFRKAAIRAVIDQLIAERTFAVGEYKTIIPAWMAGTVTTETEEEER</sequence>
<dbReference type="AlphaFoldDB" id="A0A087DPR5"/>
<feature type="compositionally biased region" description="Basic and acidic residues" evidence="13">
    <location>
        <begin position="438"/>
        <end position="451"/>
    </location>
</feature>
<evidence type="ECO:0000259" key="14">
    <source>
        <dbReference type="PROSITE" id="PS51192"/>
    </source>
</evidence>